<dbReference type="Proteomes" id="UP000440096">
    <property type="component" value="Unassembled WGS sequence"/>
</dbReference>
<dbReference type="SMART" id="SM00028">
    <property type="entry name" value="TPR"/>
    <property type="match status" value="3"/>
</dbReference>
<dbReference type="OrthoDB" id="7628974at2"/>
<dbReference type="InterPro" id="IPR027417">
    <property type="entry name" value="P-loop_NTPase"/>
</dbReference>
<dbReference type="SUPFAM" id="SSF47413">
    <property type="entry name" value="lambda repressor-like DNA-binding domains"/>
    <property type="match status" value="1"/>
</dbReference>
<name>A0A6N7Z2F2_9PSEU</name>
<dbReference type="PROSITE" id="PS50943">
    <property type="entry name" value="HTH_CROC1"/>
    <property type="match status" value="1"/>
</dbReference>
<feature type="domain" description="HTH cro/C1-type" evidence="2">
    <location>
        <begin position="7"/>
        <end position="62"/>
    </location>
</feature>
<dbReference type="PANTHER" id="PTHR47691">
    <property type="entry name" value="REGULATOR-RELATED"/>
    <property type="match status" value="1"/>
</dbReference>
<dbReference type="PROSITE" id="PS50005">
    <property type="entry name" value="TPR"/>
    <property type="match status" value="1"/>
</dbReference>
<evidence type="ECO:0000259" key="2">
    <source>
        <dbReference type="PROSITE" id="PS50943"/>
    </source>
</evidence>
<dbReference type="InterPro" id="IPR003593">
    <property type="entry name" value="AAA+_ATPase"/>
</dbReference>
<dbReference type="Pfam" id="PF13560">
    <property type="entry name" value="HTH_31"/>
    <property type="match status" value="1"/>
</dbReference>
<comment type="caution">
    <text evidence="3">The sequence shown here is derived from an EMBL/GenBank/DDBJ whole genome shotgun (WGS) entry which is preliminary data.</text>
</comment>
<dbReference type="RefSeq" id="WP_154758014.1">
    <property type="nucleotide sequence ID" value="NZ_WMBA01000026.1"/>
</dbReference>
<sequence>MTFGELLLEYRAAAGLSQAQLSRRSGISVRALRDLEHGRAQAAQQRSAEVLAEALGLAGPERARFLAVAKEGRRRSPRTSPARALCALPVPVRNLVGRDEELERIRAWARARGEAVAIIGQPGVGKTALAVAAAHSVAADFPDGCFAIDLRGMDDQPVTPRAALDRLLRALGVPPAQIPPTEAEQSGLFRMLLEQRRALLLLDNAADEAQVRPLLAIAPGCLTLITCRRALAGLESARWIPLESLSESGGVELLSTIIGADRVAAEPKAARELVRFCGNLPLAVRIAGNRLATRSHWSLAHLVMLMRDEGTRLSSLSAGDLELRSAFEVSYRRLSPSARLLFRRLTTLPGVDFGSGLAAVAGGLPEEEVGPCLDELVDAGLLQVTLPPGRYQFHDLIKLYAVECWKAEEEAGERARRYHGVLDHLLATATAAGLAFFPEETATGPFPSREEAAEWLSREESHWVAAQRAAAALGHHRAVAELAKGMHWYSDTQWMQGPWDRIFALGVDAARALDSKPDLALLLNFLGWAQHMCLGDNETGLVTHRQALAVATEIGDRREQAWAHGYLGSVLMRLGRLSEALEHTAKAVELSREFRFWEMQLAVRTRLGRVLRALGRYTEALAVHRQLREEGEKHSDEAPAETRRWMMASVTLDIGRTLREQGEHQQAALMFHDARLVFAEGGLRGLVAEALLSEGRALREAGEYAQARETLRYAITEFRDVVFQEWRDEVRAELARLPPD</sequence>
<dbReference type="Gene3D" id="1.25.40.10">
    <property type="entry name" value="Tetratricopeptide repeat domain"/>
    <property type="match status" value="2"/>
</dbReference>
<dbReference type="InterPro" id="IPR001387">
    <property type="entry name" value="Cro/C1-type_HTH"/>
</dbReference>
<dbReference type="Gene3D" id="1.10.260.40">
    <property type="entry name" value="lambda repressor-like DNA-binding domains"/>
    <property type="match status" value="1"/>
</dbReference>
<reference evidence="3 4" key="1">
    <citation type="submission" date="2019-11" db="EMBL/GenBank/DDBJ databases">
        <title>Draft genome of Amycolatopsis RM579.</title>
        <authorList>
            <person name="Duangmal K."/>
            <person name="Mingma R."/>
        </authorList>
    </citation>
    <scope>NUCLEOTIDE SEQUENCE [LARGE SCALE GENOMIC DNA]</scope>
    <source>
        <strain evidence="3 4">RM579</strain>
    </source>
</reference>
<proteinExistence type="predicted"/>
<organism evidence="3 4">
    <name type="scientific">Amycolatopsis pithecellobii</name>
    <dbReference type="NCBI Taxonomy" id="664692"/>
    <lineage>
        <taxon>Bacteria</taxon>
        <taxon>Bacillati</taxon>
        <taxon>Actinomycetota</taxon>
        <taxon>Actinomycetes</taxon>
        <taxon>Pseudonocardiales</taxon>
        <taxon>Pseudonocardiaceae</taxon>
        <taxon>Amycolatopsis</taxon>
    </lineage>
</organism>
<dbReference type="AlphaFoldDB" id="A0A6N7Z2F2"/>
<dbReference type="InterPro" id="IPR010982">
    <property type="entry name" value="Lambda_DNA-bd_dom_sf"/>
</dbReference>
<dbReference type="InterPro" id="IPR011990">
    <property type="entry name" value="TPR-like_helical_dom_sf"/>
</dbReference>
<evidence type="ECO:0000256" key="1">
    <source>
        <dbReference type="PROSITE-ProRule" id="PRU00339"/>
    </source>
</evidence>
<dbReference type="SUPFAM" id="SSF48452">
    <property type="entry name" value="TPR-like"/>
    <property type="match status" value="2"/>
</dbReference>
<evidence type="ECO:0000313" key="3">
    <source>
        <dbReference type="EMBL" id="MTD55823.1"/>
    </source>
</evidence>
<dbReference type="InterPro" id="IPR019734">
    <property type="entry name" value="TPR_rpt"/>
</dbReference>
<feature type="repeat" description="TPR" evidence="1">
    <location>
        <begin position="561"/>
        <end position="594"/>
    </location>
</feature>
<dbReference type="Pfam" id="PF13174">
    <property type="entry name" value="TPR_6"/>
    <property type="match status" value="1"/>
</dbReference>
<keyword evidence="4" id="KW-1185">Reference proteome</keyword>
<dbReference type="CDD" id="cd00093">
    <property type="entry name" value="HTH_XRE"/>
    <property type="match status" value="1"/>
</dbReference>
<gene>
    <name evidence="3" type="ORF">GKO32_17845</name>
</gene>
<dbReference type="EMBL" id="WMBA01000026">
    <property type="protein sequence ID" value="MTD55823.1"/>
    <property type="molecule type" value="Genomic_DNA"/>
</dbReference>
<dbReference type="SUPFAM" id="SSF52540">
    <property type="entry name" value="P-loop containing nucleoside triphosphate hydrolases"/>
    <property type="match status" value="1"/>
</dbReference>
<dbReference type="Gene3D" id="3.40.50.300">
    <property type="entry name" value="P-loop containing nucleotide triphosphate hydrolases"/>
    <property type="match status" value="1"/>
</dbReference>
<accession>A0A6N7Z2F2</accession>
<keyword evidence="1" id="KW-0802">TPR repeat</keyword>
<dbReference type="GO" id="GO:0043531">
    <property type="term" value="F:ADP binding"/>
    <property type="evidence" value="ECO:0007669"/>
    <property type="project" value="InterPro"/>
</dbReference>
<dbReference type="SMART" id="SM00382">
    <property type="entry name" value="AAA"/>
    <property type="match status" value="1"/>
</dbReference>
<dbReference type="Pfam" id="PF13424">
    <property type="entry name" value="TPR_12"/>
    <property type="match status" value="1"/>
</dbReference>
<dbReference type="SMART" id="SM00530">
    <property type="entry name" value="HTH_XRE"/>
    <property type="match status" value="1"/>
</dbReference>
<dbReference type="PANTHER" id="PTHR47691:SF3">
    <property type="entry name" value="HTH-TYPE TRANSCRIPTIONAL REGULATOR RV0890C-RELATED"/>
    <property type="match status" value="1"/>
</dbReference>
<dbReference type="PRINTS" id="PR00364">
    <property type="entry name" value="DISEASERSIST"/>
</dbReference>
<dbReference type="GO" id="GO:0003677">
    <property type="term" value="F:DNA binding"/>
    <property type="evidence" value="ECO:0007669"/>
    <property type="project" value="InterPro"/>
</dbReference>
<protein>
    <submittedName>
        <fullName evidence="3">Tetratricopeptide repeat protein</fullName>
    </submittedName>
</protein>
<evidence type="ECO:0000313" key="4">
    <source>
        <dbReference type="Proteomes" id="UP000440096"/>
    </source>
</evidence>